<organism evidence="2 3">
    <name type="scientific">Roseococcus suduntuyensis</name>
    <dbReference type="NCBI Taxonomy" id="455361"/>
    <lineage>
        <taxon>Bacteria</taxon>
        <taxon>Pseudomonadati</taxon>
        <taxon>Pseudomonadota</taxon>
        <taxon>Alphaproteobacteria</taxon>
        <taxon>Acetobacterales</taxon>
        <taxon>Roseomonadaceae</taxon>
        <taxon>Roseococcus</taxon>
    </lineage>
</organism>
<feature type="transmembrane region" description="Helical" evidence="1">
    <location>
        <begin position="7"/>
        <end position="24"/>
    </location>
</feature>
<reference evidence="2 3" key="1">
    <citation type="submission" date="2020-08" db="EMBL/GenBank/DDBJ databases">
        <title>Genomic Encyclopedia of Type Strains, Phase IV (KMG-IV): sequencing the most valuable type-strain genomes for metagenomic binning, comparative biology and taxonomic classification.</title>
        <authorList>
            <person name="Goeker M."/>
        </authorList>
    </citation>
    <scope>NUCLEOTIDE SEQUENCE [LARGE SCALE GENOMIC DNA]</scope>
    <source>
        <strain evidence="2 3">DSM 19979</strain>
    </source>
</reference>
<keyword evidence="3" id="KW-1185">Reference proteome</keyword>
<gene>
    <name evidence="2" type="ORF">GGQ83_001158</name>
</gene>
<proteinExistence type="predicted"/>
<evidence type="ECO:0000256" key="1">
    <source>
        <dbReference type="SAM" id="Phobius"/>
    </source>
</evidence>
<dbReference type="RefSeq" id="WP_184382750.1">
    <property type="nucleotide sequence ID" value="NZ_JACIDJ010000001.1"/>
</dbReference>
<dbReference type="Proteomes" id="UP000553193">
    <property type="component" value="Unassembled WGS sequence"/>
</dbReference>
<name>A0A840AA13_9PROT</name>
<comment type="caution">
    <text evidence="2">The sequence shown here is derived from an EMBL/GenBank/DDBJ whole genome shotgun (WGS) entry which is preliminary data.</text>
</comment>
<dbReference type="AlphaFoldDB" id="A0A840AA13"/>
<protein>
    <submittedName>
        <fullName evidence="2">Putative membrane protein</fullName>
    </submittedName>
</protein>
<evidence type="ECO:0000313" key="2">
    <source>
        <dbReference type="EMBL" id="MBB3897732.1"/>
    </source>
</evidence>
<accession>A0A840AA13</accession>
<dbReference type="EMBL" id="JACIDJ010000001">
    <property type="protein sequence ID" value="MBB3897732.1"/>
    <property type="molecule type" value="Genomic_DNA"/>
</dbReference>
<keyword evidence="1" id="KW-0472">Membrane</keyword>
<keyword evidence="1" id="KW-0812">Transmembrane</keyword>
<evidence type="ECO:0000313" key="3">
    <source>
        <dbReference type="Proteomes" id="UP000553193"/>
    </source>
</evidence>
<feature type="transmembrane region" description="Helical" evidence="1">
    <location>
        <begin position="30"/>
        <end position="49"/>
    </location>
</feature>
<keyword evidence="1" id="KW-1133">Transmembrane helix</keyword>
<sequence>MPVSSVVFMVMAALMVLAGMFVVTLAEGFFYAWGLMLIAFGLFYGYGIVKRYFDAQDRMGL</sequence>